<reference evidence="1 2" key="2">
    <citation type="journal article" date="2017" name="Plant Pathol.">
        <title>Pathogenicity and virulence gene content of Xanthomonas strains infecting Araceae, formerly known as Xanthomonas axonopodis pv. dieffenbachiae.</title>
        <authorList>
            <person name="Constantin E.C."/>
            <person name="Haegeman A."/>
            <person name="Van Vaerenbergh J."/>
            <person name="Baeyen S."/>
            <person name="Van Malderghem C."/>
            <person name="Maes M."/>
            <person name="Cottyn B."/>
        </authorList>
    </citation>
    <scope>NUCLEOTIDE SEQUENCE [LARGE SCALE GENOMIC DNA]</scope>
    <source>
        <strain evidence="1 2">LMG 25940</strain>
    </source>
</reference>
<gene>
    <name evidence="1" type="ORF">IM53_003415</name>
</gene>
<accession>A0A1V9HG19</accession>
<dbReference type="AlphaFoldDB" id="A0A1V9HG19"/>
<evidence type="ECO:0000313" key="1">
    <source>
        <dbReference type="EMBL" id="OQP81766.1"/>
    </source>
</evidence>
<organism evidence="1 2">
    <name type="scientific">Xanthomonas phaseoli pv. dieffenbachiae</name>
    <dbReference type="NCBI Taxonomy" id="92828"/>
    <lineage>
        <taxon>Bacteria</taxon>
        <taxon>Pseudomonadati</taxon>
        <taxon>Pseudomonadota</taxon>
        <taxon>Gammaproteobacteria</taxon>
        <taxon>Lysobacterales</taxon>
        <taxon>Lysobacteraceae</taxon>
        <taxon>Xanthomonas</taxon>
    </lineage>
</organism>
<dbReference type="RefSeq" id="WP_057677414.1">
    <property type="nucleotide sequence ID" value="NZ_JAGHVR010000005.1"/>
</dbReference>
<sequence>MAAAPAQRVVDERSAAQKQADEVLRSTRLETLPVAEFGGDFIALAKRLGKDTVDVERLIGDSRHDAATAFDFARTRMQGWFGSSERLLQLKGKLRAGDERIEQLDTRLRLLQRIEQDFERREADALKTDPQPRALHLERLLAMNGLARVTAPNLLRSEGDRGDRGRLFEVRIEHTPQSNGDNPAPWFVHIHTDKSVTSAGVCALHYKELTAVHLKTAREVNLGARWEEVMRALGNTGAKVHRATIGSKLLGQLLVAGAGGHQ</sequence>
<dbReference type="Proteomes" id="UP000050546">
    <property type="component" value="Unassembled WGS sequence"/>
</dbReference>
<protein>
    <submittedName>
        <fullName evidence="1">Type III secretion system effector protein</fullName>
    </submittedName>
</protein>
<evidence type="ECO:0000313" key="2">
    <source>
        <dbReference type="Proteomes" id="UP000050546"/>
    </source>
</evidence>
<dbReference type="EMBL" id="JPYI02000020">
    <property type="protein sequence ID" value="OQP81766.1"/>
    <property type="molecule type" value="Genomic_DNA"/>
</dbReference>
<comment type="caution">
    <text evidence="1">The sequence shown here is derived from an EMBL/GenBank/DDBJ whole genome shotgun (WGS) entry which is preliminary data.</text>
</comment>
<name>A0A1V9HG19_9XANT</name>
<reference evidence="1 2" key="1">
    <citation type="journal article" date="2016" name="Plant Pathol.">
        <title>Genetic characterization of strains named as Xanthomonas axonopodis pv. dieffenbachiae leads to a taxonomic revision of the X. axonopodis species complex.</title>
        <authorList>
            <person name="Constantin E.C."/>
            <person name="Cleenwerck I."/>
            <person name="Maes M."/>
            <person name="Baeyen S."/>
            <person name="Van Malderghem C."/>
            <person name="De Vos P."/>
            <person name="Cottyn B."/>
        </authorList>
    </citation>
    <scope>NUCLEOTIDE SEQUENCE [LARGE SCALE GENOMIC DNA]</scope>
    <source>
        <strain evidence="1 2">LMG 25940</strain>
    </source>
</reference>
<proteinExistence type="predicted"/>